<accession>A0AAV7K5I5</accession>
<protein>
    <submittedName>
        <fullName evidence="1">Protein ZBED8</fullName>
    </submittedName>
</protein>
<reference evidence="1 2" key="1">
    <citation type="journal article" date="2023" name="BMC Biol.">
        <title>The compact genome of the sponge Oopsacas minuta (Hexactinellida) is lacking key metazoan core genes.</title>
        <authorList>
            <person name="Santini S."/>
            <person name="Schenkelaars Q."/>
            <person name="Jourda C."/>
            <person name="Duchesne M."/>
            <person name="Belahbib H."/>
            <person name="Rocher C."/>
            <person name="Selva M."/>
            <person name="Riesgo A."/>
            <person name="Vervoort M."/>
            <person name="Leys S.P."/>
            <person name="Kodjabachian L."/>
            <person name="Le Bivic A."/>
            <person name="Borchiellini C."/>
            <person name="Claverie J.M."/>
            <person name="Renard E."/>
        </authorList>
    </citation>
    <scope>NUCLEOTIDE SEQUENCE [LARGE SCALE GENOMIC DNA]</scope>
    <source>
        <strain evidence="1">SPO-2</strain>
    </source>
</reference>
<keyword evidence="2" id="KW-1185">Reference proteome</keyword>
<dbReference type="EMBL" id="JAKMXF010000177">
    <property type="protein sequence ID" value="KAI6655714.1"/>
    <property type="molecule type" value="Genomic_DNA"/>
</dbReference>
<evidence type="ECO:0000313" key="2">
    <source>
        <dbReference type="Proteomes" id="UP001165289"/>
    </source>
</evidence>
<proteinExistence type="predicted"/>
<dbReference type="Proteomes" id="UP001165289">
    <property type="component" value="Unassembled WGS sequence"/>
</dbReference>
<gene>
    <name evidence="1" type="ORF">LOD99_1856</name>
</gene>
<comment type="caution">
    <text evidence="1">The sequence shown here is derived from an EMBL/GenBank/DDBJ whole genome shotgun (WGS) entry which is preliminary data.</text>
</comment>
<dbReference type="PANTHER" id="PTHR45913">
    <property type="entry name" value="EPM2A-INTERACTING PROTEIN 1"/>
    <property type="match status" value="1"/>
</dbReference>
<organism evidence="1 2">
    <name type="scientific">Oopsacas minuta</name>
    <dbReference type="NCBI Taxonomy" id="111878"/>
    <lineage>
        <taxon>Eukaryota</taxon>
        <taxon>Metazoa</taxon>
        <taxon>Porifera</taxon>
        <taxon>Hexactinellida</taxon>
        <taxon>Hexasterophora</taxon>
        <taxon>Lyssacinosida</taxon>
        <taxon>Leucopsacidae</taxon>
        <taxon>Oopsacas</taxon>
    </lineage>
</organism>
<evidence type="ECO:0000313" key="1">
    <source>
        <dbReference type="EMBL" id="KAI6655714.1"/>
    </source>
</evidence>
<name>A0AAV7K5I5_9METZ</name>
<dbReference type="PANTHER" id="PTHR45913:SF22">
    <property type="entry name" value="SCAN BOX DOMAIN-CONTAINING PROTEIN"/>
    <property type="match status" value="1"/>
</dbReference>
<dbReference type="AlphaFoldDB" id="A0AAV7K5I5"/>
<sequence length="215" mass="24557">MGNIIACATDGAPSMIGRHRGFIAHLKRAVLKVFSIHRVIHRQHLIAKHLTLNLHQSLQIVNTATNKKNSLMIASFSNFVKTMMKTINASFSILNEDLLIRFKDLTKLVILNCVINPFRTNIETLDPQFQEEFIDLQNDIECNAIYTQCGYSAFWMKKKVSERYPHIFQTVKLMSVAFPSSYLVEKGFSTVVNLLTKQSNRLEIATRGDLRLDLT</sequence>